<proteinExistence type="predicted"/>
<gene>
    <name evidence="2" type="ORF">SAMN04487893_105101</name>
</gene>
<feature type="domain" description="HMA" evidence="1">
    <location>
        <begin position="47"/>
        <end position="114"/>
    </location>
</feature>
<accession>A0A1I3Q6S7</accession>
<dbReference type="PROSITE" id="PS51257">
    <property type="entry name" value="PROKAR_LIPOPROTEIN"/>
    <property type="match status" value="1"/>
</dbReference>
<dbReference type="InterPro" id="IPR006121">
    <property type="entry name" value="HMA_dom"/>
</dbReference>
<evidence type="ECO:0000313" key="2">
    <source>
        <dbReference type="EMBL" id="SFJ29954.1"/>
    </source>
</evidence>
<dbReference type="AlphaFoldDB" id="A0A1I3Q6S7"/>
<evidence type="ECO:0000313" key="3">
    <source>
        <dbReference type="Proteomes" id="UP000243887"/>
    </source>
</evidence>
<organism evidence="2 3">
    <name type="scientific">Myroides guanonis</name>
    <dbReference type="NCBI Taxonomy" id="1150112"/>
    <lineage>
        <taxon>Bacteria</taxon>
        <taxon>Pseudomonadati</taxon>
        <taxon>Bacteroidota</taxon>
        <taxon>Flavobacteriia</taxon>
        <taxon>Flavobacteriales</taxon>
        <taxon>Flavobacteriaceae</taxon>
        <taxon>Myroides</taxon>
    </lineage>
</organism>
<protein>
    <submittedName>
        <fullName evidence="2">Cu+-exporting ATPase</fullName>
    </submittedName>
</protein>
<dbReference type="CDD" id="cd00371">
    <property type="entry name" value="HMA"/>
    <property type="match status" value="1"/>
</dbReference>
<dbReference type="InterPro" id="IPR036163">
    <property type="entry name" value="HMA_dom_sf"/>
</dbReference>
<dbReference type="Gene3D" id="3.30.70.100">
    <property type="match status" value="1"/>
</dbReference>
<dbReference type="GO" id="GO:0046872">
    <property type="term" value="F:metal ion binding"/>
    <property type="evidence" value="ECO:0007669"/>
    <property type="project" value="InterPro"/>
</dbReference>
<keyword evidence="3" id="KW-1185">Reference proteome</keyword>
<sequence length="128" mass="13579">MKYVAVLALVGLAFTACKNEAKVQEGTVQVEETTSNAKEVVAQGAIEKASFEIEGMTCALGCAKLIEGKLAGLSGVKNVVVDFETKKATLEFDDAQQTEETITATVEKIANGIYTVVNMSTEEVNEAI</sequence>
<reference evidence="3" key="1">
    <citation type="submission" date="2016-10" db="EMBL/GenBank/DDBJ databases">
        <authorList>
            <person name="Varghese N."/>
            <person name="Submissions S."/>
        </authorList>
    </citation>
    <scope>NUCLEOTIDE SEQUENCE [LARGE SCALE GENOMIC DNA]</scope>
    <source>
        <strain evidence="3">DSM 26542</strain>
    </source>
</reference>
<dbReference type="STRING" id="1150112.SAMN04487893_105101"/>
<dbReference type="SUPFAM" id="SSF55008">
    <property type="entry name" value="HMA, heavy metal-associated domain"/>
    <property type="match status" value="1"/>
</dbReference>
<dbReference type="PROSITE" id="PS50846">
    <property type="entry name" value="HMA_2"/>
    <property type="match status" value="1"/>
</dbReference>
<dbReference type="EMBL" id="FORU01000005">
    <property type="protein sequence ID" value="SFJ29954.1"/>
    <property type="molecule type" value="Genomic_DNA"/>
</dbReference>
<dbReference type="Proteomes" id="UP000243887">
    <property type="component" value="Unassembled WGS sequence"/>
</dbReference>
<name>A0A1I3Q6S7_9FLAO</name>
<evidence type="ECO:0000259" key="1">
    <source>
        <dbReference type="PROSITE" id="PS50846"/>
    </source>
</evidence>
<dbReference type="Pfam" id="PF00403">
    <property type="entry name" value="HMA"/>
    <property type="match status" value="1"/>
</dbReference>